<dbReference type="Proteomes" id="UP000077202">
    <property type="component" value="Unassembled WGS sequence"/>
</dbReference>
<dbReference type="AlphaFoldDB" id="A0A176W1U0"/>
<protein>
    <submittedName>
        <fullName evidence="2">Uncharacterized protein</fullName>
    </submittedName>
</protein>
<evidence type="ECO:0000313" key="2">
    <source>
        <dbReference type="EMBL" id="OAE27030.1"/>
    </source>
</evidence>
<keyword evidence="3" id="KW-1185">Reference proteome</keyword>
<sequence>MYREDNAGIFLSSSTIGDMLHDGGGRIMVSEVTWLLAQFERTGDDELLRRLPASGPPATRHEDESEFRVRVGIPVKEKEFRRTRRWTKESIGRVNLAMGNQTAAIKQSSKKDYGGGGEQARDGSGTRSKSKTVKELP</sequence>
<organism evidence="2 3">
    <name type="scientific">Marchantia polymorpha subsp. ruderalis</name>
    <dbReference type="NCBI Taxonomy" id="1480154"/>
    <lineage>
        <taxon>Eukaryota</taxon>
        <taxon>Viridiplantae</taxon>
        <taxon>Streptophyta</taxon>
        <taxon>Embryophyta</taxon>
        <taxon>Marchantiophyta</taxon>
        <taxon>Marchantiopsida</taxon>
        <taxon>Marchantiidae</taxon>
        <taxon>Marchantiales</taxon>
        <taxon>Marchantiaceae</taxon>
        <taxon>Marchantia</taxon>
    </lineage>
</organism>
<dbReference type="EMBL" id="LVLJ01002001">
    <property type="protein sequence ID" value="OAE27030.1"/>
    <property type="molecule type" value="Genomic_DNA"/>
</dbReference>
<name>A0A176W1U0_MARPO</name>
<feature type="region of interest" description="Disordered" evidence="1">
    <location>
        <begin position="101"/>
        <end position="137"/>
    </location>
</feature>
<proteinExistence type="predicted"/>
<evidence type="ECO:0000256" key="1">
    <source>
        <dbReference type="SAM" id="MobiDB-lite"/>
    </source>
</evidence>
<comment type="caution">
    <text evidence="2">The sequence shown here is derived from an EMBL/GenBank/DDBJ whole genome shotgun (WGS) entry which is preliminary data.</text>
</comment>
<reference evidence="2" key="1">
    <citation type="submission" date="2016-03" db="EMBL/GenBank/DDBJ databases">
        <title>Mechanisms controlling the formation of the plant cell surface in tip-growing cells are functionally conserved among land plants.</title>
        <authorList>
            <person name="Honkanen S."/>
            <person name="Jones V.A."/>
            <person name="Morieri G."/>
            <person name="Champion C."/>
            <person name="Hetherington A.J."/>
            <person name="Kelly S."/>
            <person name="Saint-Marcoux D."/>
            <person name="Proust H."/>
            <person name="Prescott H."/>
            <person name="Dolan L."/>
        </authorList>
    </citation>
    <scope>NUCLEOTIDE SEQUENCE [LARGE SCALE GENOMIC DNA]</scope>
    <source>
        <tissue evidence="2">Whole gametophyte</tissue>
    </source>
</reference>
<accession>A0A176W1U0</accession>
<evidence type="ECO:0000313" key="3">
    <source>
        <dbReference type="Proteomes" id="UP000077202"/>
    </source>
</evidence>
<gene>
    <name evidence="2" type="ORF">AXG93_1774s1400</name>
</gene>